<protein>
    <submittedName>
        <fullName evidence="9">Multiple sugar transport system permease protein</fullName>
    </submittedName>
</protein>
<keyword evidence="5 7" id="KW-1133">Transmembrane helix</keyword>
<feature type="transmembrane region" description="Helical" evidence="7">
    <location>
        <begin position="246"/>
        <end position="267"/>
    </location>
</feature>
<dbReference type="InterPro" id="IPR050901">
    <property type="entry name" value="BP-dep_ABC_trans_perm"/>
</dbReference>
<comment type="subcellular location">
    <subcellularLocation>
        <location evidence="1 7">Cell membrane</location>
        <topology evidence="1 7">Multi-pass membrane protein</topology>
    </subcellularLocation>
</comment>
<name>A0A1K2HX63_9HYPH</name>
<dbReference type="PROSITE" id="PS50928">
    <property type="entry name" value="ABC_TM1"/>
    <property type="match status" value="1"/>
</dbReference>
<evidence type="ECO:0000259" key="8">
    <source>
        <dbReference type="PROSITE" id="PS50928"/>
    </source>
</evidence>
<keyword evidence="6 7" id="KW-0472">Membrane</keyword>
<reference evidence="9 10" key="1">
    <citation type="submission" date="2016-11" db="EMBL/GenBank/DDBJ databases">
        <authorList>
            <person name="Jaros S."/>
            <person name="Januszkiewicz K."/>
            <person name="Wedrychowicz H."/>
        </authorList>
    </citation>
    <scope>NUCLEOTIDE SEQUENCE [LARGE SCALE GENOMIC DNA]</scope>
    <source>
        <strain evidence="9 10">ATCC 23634</strain>
    </source>
</reference>
<dbReference type="Gene3D" id="1.10.3720.10">
    <property type="entry name" value="MetI-like"/>
    <property type="match status" value="1"/>
</dbReference>
<dbReference type="Pfam" id="PF00528">
    <property type="entry name" value="BPD_transp_1"/>
    <property type="match status" value="1"/>
</dbReference>
<dbReference type="RefSeq" id="WP_072340921.1">
    <property type="nucleotide sequence ID" value="NZ_FPKU01000001.1"/>
</dbReference>
<feature type="transmembrane region" description="Helical" evidence="7">
    <location>
        <begin position="189"/>
        <end position="214"/>
    </location>
</feature>
<evidence type="ECO:0000256" key="3">
    <source>
        <dbReference type="ARBA" id="ARBA00022475"/>
    </source>
</evidence>
<organism evidence="9 10">
    <name type="scientific">Devosia enhydra</name>
    <dbReference type="NCBI Taxonomy" id="665118"/>
    <lineage>
        <taxon>Bacteria</taxon>
        <taxon>Pseudomonadati</taxon>
        <taxon>Pseudomonadota</taxon>
        <taxon>Alphaproteobacteria</taxon>
        <taxon>Hyphomicrobiales</taxon>
        <taxon>Devosiaceae</taxon>
        <taxon>Devosia</taxon>
    </lineage>
</organism>
<feature type="transmembrane region" description="Helical" evidence="7">
    <location>
        <begin position="145"/>
        <end position="168"/>
    </location>
</feature>
<dbReference type="CDD" id="cd06261">
    <property type="entry name" value="TM_PBP2"/>
    <property type="match status" value="1"/>
</dbReference>
<feature type="transmembrane region" description="Helical" evidence="7">
    <location>
        <begin position="78"/>
        <end position="100"/>
    </location>
</feature>
<evidence type="ECO:0000256" key="1">
    <source>
        <dbReference type="ARBA" id="ARBA00004651"/>
    </source>
</evidence>
<dbReference type="PANTHER" id="PTHR32243:SF18">
    <property type="entry name" value="INNER MEMBRANE ABC TRANSPORTER PERMEASE PROTEIN YCJP"/>
    <property type="match status" value="1"/>
</dbReference>
<gene>
    <name evidence="9" type="ORF">SAMN02983003_1718</name>
</gene>
<evidence type="ECO:0000256" key="4">
    <source>
        <dbReference type="ARBA" id="ARBA00022692"/>
    </source>
</evidence>
<feature type="transmembrane region" description="Helical" evidence="7">
    <location>
        <begin position="112"/>
        <end position="133"/>
    </location>
</feature>
<dbReference type="AlphaFoldDB" id="A0A1K2HX63"/>
<evidence type="ECO:0000256" key="7">
    <source>
        <dbReference type="RuleBase" id="RU363032"/>
    </source>
</evidence>
<evidence type="ECO:0000313" key="10">
    <source>
        <dbReference type="Proteomes" id="UP000183447"/>
    </source>
</evidence>
<dbReference type="GO" id="GO:0005886">
    <property type="term" value="C:plasma membrane"/>
    <property type="evidence" value="ECO:0007669"/>
    <property type="project" value="UniProtKB-SubCell"/>
</dbReference>
<evidence type="ECO:0000313" key="9">
    <source>
        <dbReference type="EMBL" id="SFZ83558.1"/>
    </source>
</evidence>
<accession>A0A1K2HX63</accession>
<dbReference type="InterPro" id="IPR035906">
    <property type="entry name" value="MetI-like_sf"/>
</dbReference>
<feature type="domain" description="ABC transmembrane type-1" evidence="8">
    <location>
        <begin position="75"/>
        <end position="267"/>
    </location>
</feature>
<sequence>MSRALALKPGTGTALVRHIILFIVAAITLVPVIWVAAAGFRTQISLLIGEFLFTPVMTNFTEVLFSKTSDFLLNYRNSLIVGIASTILCVGTATLAAWSLNRMDWPKWVVHVFLAWALVFHMIPSIALAGAWFGMMRTIGLDNSFLGLILAHAVLNLPMALWLMAVFVRDVPVELVEAARIDGAGTPTILGQVVLPIIAPGLAATSVLTFLFSWNEFAVALTLTMKQTATVPVAIAKFAQDYEIQYTQMAASAALSILPALVLLLVAQRFIVKGLTNGAVK</sequence>
<dbReference type="GO" id="GO:0055085">
    <property type="term" value="P:transmembrane transport"/>
    <property type="evidence" value="ECO:0007669"/>
    <property type="project" value="InterPro"/>
</dbReference>
<dbReference type="SUPFAM" id="SSF161098">
    <property type="entry name" value="MetI-like"/>
    <property type="match status" value="1"/>
</dbReference>
<dbReference type="Proteomes" id="UP000183447">
    <property type="component" value="Unassembled WGS sequence"/>
</dbReference>
<dbReference type="EMBL" id="FPKU01000001">
    <property type="protein sequence ID" value="SFZ83558.1"/>
    <property type="molecule type" value="Genomic_DNA"/>
</dbReference>
<keyword evidence="4 7" id="KW-0812">Transmembrane</keyword>
<keyword evidence="9" id="KW-0762">Sugar transport</keyword>
<feature type="transmembrane region" description="Helical" evidence="7">
    <location>
        <begin position="15"/>
        <end position="37"/>
    </location>
</feature>
<dbReference type="PANTHER" id="PTHR32243">
    <property type="entry name" value="MALTOSE TRANSPORT SYSTEM PERMEASE-RELATED"/>
    <property type="match status" value="1"/>
</dbReference>
<keyword evidence="3" id="KW-1003">Cell membrane</keyword>
<dbReference type="OrthoDB" id="9815445at2"/>
<keyword evidence="10" id="KW-1185">Reference proteome</keyword>
<comment type="similarity">
    <text evidence="7">Belongs to the binding-protein-dependent transport system permease family.</text>
</comment>
<evidence type="ECO:0000256" key="5">
    <source>
        <dbReference type="ARBA" id="ARBA00022989"/>
    </source>
</evidence>
<dbReference type="STRING" id="665118.SAMN02983003_1718"/>
<proteinExistence type="inferred from homology"/>
<keyword evidence="2 7" id="KW-0813">Transport</keyword>
<feature type="transmembrane region" description="Helical" evidence="7">
    <location>
        <begin position="44"/>
        <end position="66"/>
    </location>
</feature>
<evidence type="ECO:0000256" key="6">
    <source>
        <dbReference type="ARBA" id="ARBA00023136"/>
    </source>
</evidence>
<evidence type="ECO:0000256" key="2">
    <source>
        <dbReference type="ARBA" id="ARBA00022448"/>
    </source>
</evidence>
<dbReference type="InterPro" id="IPR000515">
    <property type="entry name" value="MetI-like"/>
</dbReference>